<organism evidence="9 10">
    <name type="scientific">Bacillus spongiae</name>
    <dbReference type="NCBI Taxonomy" id="2683610"/>
    <lineage>
        <taxon>Bacteria</taxon>
        <taxon>Bacillati</taxon>
        <taxon>Bacillota</taxon>
        <taxon>Bacilli</taxon>
        <taxon>Bacillales</taxon>
        <taxon>Bacillaceae</taxon>
        <taxon>Bacillus</taxon>
    </lineage>
</organism>
<comment type="pathway">
    <text evidence="7">Quinol/quinone metabolism; menaquinone biosynthesis.</text>
</comment>
<dbReference type="InterPro" id="IPR047585">
    <property type="entry name" value="MenC"/>
</dbReference>
<keyword evidence="10" id="KW-1185">Reference proteome</keyword>
<evidence type="ECO:0000256" key="5">
    <source>
        <dbReference type="ARBA" id="ARBA00023239"/>
    </source>
</evidence>
<dbReference type="Gene3D" id="3.20.20.120">
    <property type="entry name" value="Enolase-like C-terminal domain"/>
    <property type="match status" value="1"/>
</dbReference>
<proteinExistence type="inferred from homology"/>
<dbReference type="SUPFAM" id="SSF51604">
    <property type="entry name" value="Enolase C-terminal domain-like"/>
    <property type="match status" value="1"/>
</dbReference>
<keyword evidence="2 7" id="KW-0474">Menaquinone biosynthesis</keyword>
<keyword evidence="4 7" id="KW-0460">Magnesium</keyword>
<feature type="active site" description="Proton acceptor" evidence="7">
    <location>
        <position position="262"/>
    </location>
</feature>
<evidence type="ECO:0000256" key="3">
    <source>
        <dbReference type="ARBA" id="ARBA00022723"/>
    </source>
</evidence>
<dbReference type="InterPro" id="IPR029065">
    <property type="entry name" value="Enolase_C-like"/>
</dbReference>
<dbReference type="Pfam" id="PF02746">
    <property type="entry name" value="MR_MLE_N"/>
    <property type="match status" value="1"/>
</dbReference>
<feature type="binding site" evidence="7">
    <location>
        <position position="188"/>
    </location>
    <ligand>
        <name>Mg(2+)</name>
        <dbReference type="ChEBI" id="CHEBI:18420"/>
    </ligand>
</feature>
<comment type="similarity">
    <text evidence="7">Belongs to the mandelate racemase/muconate lactonizing enzyme family. MenC type 2 subfamily.</text>
</comment>
<dbReference type="SMART" id="SM00922">
    <property type="entry name" value="MR_MLE"/>
    <property type="match status" value="1"/>
</dbReference>
<dbReference type="CDD" id="cd03317">
    <property type="entry name" value="NAAAR"/>
    <property type="match status" value="1"/>
</dbReference>
<evidence type="ECO:0000313" key="9">
    <source>
        <dbReference type="EMBL" id="MEI5908772.1"/>
    </source>
</evidence>
<feature type="binding site" evidence="7">
    <location>
        <position position="238"/>
    </location>
    <ligand>
        <name>Mg(2+)</name>
        <dbReference type="ChEBI" id="CHEBI:18420"/>
    </ligand>
</feature>
<dbReference type="SFLD" id="SFLDF00009">
    <property type="entry name" value="o-succinylbenzoate_synthase"/>
    <property type="match status" value="1"/>
</dbReference>
<feature type="binding site" evidence="7">
    <location>
        <position position="213"/>
    </location>
    <ligand>
        <name>Mg(2+)</name>
        <dbReference type="ChEBI" id="CHEBI:18420"/>
    </ligand>
</feature>
<comment type="cofactor">
    <cofactor evidence="1 7">
        <name>a divalent metal cation</name>
        <dbReference type="ChEBI" id="CHEBI:60240"/>
    </cofactor>
</comment>
<dbReference type="InterPro" id="IPR029017">
    <property type="entry name" value="Enolase-like_N"/>
</dbReference>
<protein>
    <recommendedName>
        <fullName evidence="6 7">o-succinylbenzoate synthase</fullName>
        <shortName evidence="7">OSB synthase</shortName>
        <shortName evidence="7">OSBS</shortName>
        <ecNumber evidence="6 7">4.2.1.113</ecNumber>
    </recommendedName>
    <alternativeName>
        <fullName evidence="7">4-(2'-carboxyphenyl)-4-oxybutyric acid synthase</fullName>
    </alternativeName>
    <alternativeName>
        <fullName evidence="7">o-succinylbenzoic acid synthase</fullName>
    </alternativeName>
</protein>
<keyword evidence="5 7" id="KW-0456">Lyase</keyword>
<comment type="catalytic activity">
    <reaction evidence="7">
        <text>(1R,6R)-6-hydroxy-2-succinyl-cyclohexa-2,4-diene-1-carboxylate = 2-succinylbenzoate + H2O</text>
        <dbReference type="Rhea" id="RHEA:10196"/>
        <dbReference type="ChEBI" id="CHEBI:15377"/>
        <dbReference type="ChEBI" id="CHEBI:18325"/>
        <dbReference type="ChEBI" id="CHEBI:58689"/>
        <dbReference type="EC" id="4.2.1.113"/>
    </reaction>
</comment>
<evidence type="ECO:0000256" key="2">
    <source>
        <dbReference type="ARBA" id="ARBA00022428"/>
    </source>
</evidence>
<gene>
    <name evidence="7 9" type="primary">menC</name>
    <name evidence="9" type="ORF">WAK64_17125</name>
</gene>
<dbReference type="InterPro" id="IPR010197">
    <property type="entry name" value="OSBS/NAAAR"/>
</dbReference>
<reference evidence="9 10" key="1">
    <citation type="journal article" date="2018" name="J. Microbiol.">
        <title>Bacillus spongiae sp. nov., isolated from sponge of Jeju Island.</title>
        <authorList>
            <person name="Lee G.E."/>
            <person name="Im W.T."/>
            <person name="Park J.S."/>
        </authorList>
    </citation>
    <scope>NUCLEOTIDE SEQUENCE [LARGE SCALE GENOMIC DNA]</scope>
    <source>
        <strain evidence="9 10">135PIL107-10</strain>
    </source>
</reference>
<dbReference type="EMBL" id="JBBAXC010000016">
    <property type="protein sequence ID" value="MEI5908772.1"/>
    <property type="molecule type" value="Genomic_DNA"/>
</dbReference>
<keyword evidence="3 7" id="KW-0479">Metal-binding</keyword>
<dbReference type="EC" id="4.2.1.113" evidence="6 7"/>
<comment type="function">
    <text evidence="7">Converts 2-succinyl-6-hydroxy-2,4-cyclohexadiene-1-carboxylate (SHCHC) to 2-succinylbenzoate (OSB).</text>
</comment>
<evidence type="ECO:0000256" key="4">
    <source>
        <dbReference type="ARBA" id="ARBA00022842"/>
    </source>
</evidence>
<dbReference type="InterPro" id="IPR036849">
    <property type="entry name" value="Enolase-like_C_sf"/>
</dbReference>
<dbReference type="SFLD" id="SFLDG00180">
    <property type="entry name" value="muconate_cycloisomerase"/>
    <property type="match status" value="1"/>
</dbReference>
<dbReference type="PANTHER" id="PTHR48073">
    <property type="entry name" value="O-SUCCINYLBENZOATE SYNTHASE-RELATED"/>
    <property type="match status" value="1"/>
</dbReference>
<sequence>MNLASIQLNLIEMNLKKPFENALGVISKRQAIIIAVKDKEGRVGYGECVAFSTPWYTEETVATCYHILKEHLIPILQKHVIQHPKQVLPLFSSVRRNRMAKAAIETSIWDLYAKQMNQPLWKVIGGVNQKVPAGVVVGTSSVEQALAQINEFVNEGYQRVKVKISPVQDYEILKKIRENFPKLELIADANSSYDLEEVQALKRLDDLDLLMIEQPLDVDDIVQHRLLQQQLKTPICLDESIGSLKDVKNAHELGSCSIINVKIGRVGGLQESIAIHDYCVGNGMKVWCGGMLEFGISRAHNLALSSLPGFTIPGDISSSSRYWDEDIILPEIVVKNGSVSLSCEPGIGVVMNTKRLSEVTINEEEISLLK</sequence>
<dbReference type="Proteomes" id="UP001312865">
    <property type="component" value="Unassembled WGS sequence"/>
</dbReference>
<dbReference type="NCBIfam" id="TIGR01928">
    <property type="entry name" value="menC_lowGC_arch"/>
    <property type="match status" value="1"/>
</dbReference>
<dbReference type="GO" id="GO:0043748">
    <property type="term" value="F:O-succinylbenzoate synthase activity"/>
    <property type="evidence" value="ECO:0007669"/>
    <property type="project" value="UniProtKB-EC"/>
</dbReference>
<evidence type="ECO:0000256" key="6">
    <source>
        <dbReference type="ARBA" id="ARBA00029491"/>
    </source>
</evidence>
<evidence type="ECO:0000259" key="8">
    <source>
        <dbReference type="SMART" id="SM00922"/>
    </source>
</evidence>
<feature type="active site" description="Proton donor" evidence="7">
    <location>
        <position position="163"/>
    </location>
</feature>
<evidence type="ECO:0000256" key="7">
    <source>
        <dbReference type="HAMAP-Rule" id="MF_01933"/>
    </source>
</evidence>
<dbReference type="SFLD" id="SFLDS00001">
    <property type="entry name" value="Enolase"/>
    <property type="match status" value="1"/>
</dbReference>
<comment type="caution">
    <text evidence="9">The sequence shown here is derived from an EMBL/GenBank/DDBJ whole genome shotgun (WGS) entry which is preliminary data.</text>
</comment>
<feature type="domain" description="Mandelate racemase/muconate lactonizing enzyme C-terminal" evidence="8">
    <location>
        <begin position="142"/>
        <end position="234"/>
    </location>
</feature>
<evidence type="ECO:0000313" key="10">
    <source>
        <dbReference type="Proteomes" id="UP001312865"/>
    </source>
</evidence>
<dbReference type="InterPro" id="IPR013342">
    <property type="entry name" value="Mandelate_racemase_C"/>
</dbReference>
<name>A0ABU8HHX7_9BACI</name>
<dbReference type="RefSeq" id="WP_336588220.1">
    <property type="nucleotide sequence ID" value="NZ_JBBAXC010000016.1"/>
</dbReference>
<dbReference type="Pfam" id="PF13378">
    <property type="entry name" value="MR_MLE_C"/>
    <property type="match status" value="1"/>
</dbReference>
<dbReference type="Gene3D" id="3.30.390.10">
    <property type="entry name" value="Enolase-like, N-terminal domain"/>
    <property type="match status" value="1"/>
</dbReference>
<dbReference type="PANTHER" id="PTHR48073:SF5">
    <property type="entry name" value="O-SUCCINYLBENZOATE SYNTHASE"/>
    <property type="match status" value="1"/>
</dbReference>
<comment type="pathway">
    <text evidence="7">Quinol/quinone metabolism; 1,4-dihydroxy-2-naphthoate biosynthesis; 1,4-dihydroxy-2-naphthoate from chorismate: step 4/7.</text>
</comment>
<dbReference type="InterPro" id="IPR013341">
    <property type="entry name" value="Mandelate_racemase_N_dom"/>
</dbReference>
<dbReference type="SUPFAM" id="SSF54826">
    <property type="entry name" value="Enolase N-terminal domain-like"/>
    <property type="match status" value="1"/>
</dbReference>
<dbReference type="HAMAP" id="MF_01933">
    <property type="entry name" value="MenC_2"/>
    <property type="match status" value="1"/>
</dbReference>
<evidence type="ECO:0000256" key="1">
    <source>
        <dbReference type="ARBA" id="ARBA00001968"/>
    </source>
</evidence>
<accession>A0ABU8HHX7</accession>